<dbReference type="Gene3D" id="3.30.420.480">
    <property type="entry name" value="Domain of unknown function (DUF4445)"/>
    <property type="match status" value="1"/>
</dbReference>
<dbReference type="CDD" id="cd00207">
    <property type="entry name" value="fer2"/>
    <property type="match status" value="1"/>
</dbReference>
<dbReference type="InterPro" id="IPR043129">
    <property type="entry name" value="ATPase_NBD"/>
</dbReference>
<dbReference type="PANTHER" id="PTHR42895:SF2">
    <property type="entry name" value="IRON-SULFUR CLUSTER PROTEIN"/>
    <property type="match status" value="1"/>
</dbReference>
<dbReference type="EMBL" id="BCNO01000002">
    <property type="protein sequence ID" value="GAQ95158.1"/>
    <property type="molecule type" value="Genomic_DNA"/>
</dbReference>
<dbReference type="OrthoDB" id="9810588at2"/>
<dbReference type="GO" id="GO:0051536">
    <property type="term" value="F:iron-sulfur cluster binding"/>
    <property type="evidence" value="ECO:0007669"/>
    <property type="project" value="InterPro"/>
</dbReference>
<proteinExistence type="predicted"/>
<reference evidence="3" key="1">
    <citation type="submission" date="2016-01" db="EMBL/GenBank/DDBJ databases">
        <title>Draft genome sequence of Thermodesulfovibrio aggregans strain TGE-P1.</title>
        <authorList>
            <person name="Sekiguchi Y."/>
            <person name="Ohashi A."/>
            <person name="Matsuura N."/>
            <person name="Tourlousse M.D."/>
        </authorList>
    </citation>
    <scope>NUCLEOTIDE SEQUENCE [LARGE SCALE GENOMIC DNA]</scope>
    <source>
        <strain evidence="3">TGE-P1</strain>
    </source>
</reference>
<sequence length="631" mass="70041">MYKIRTNRGEVFEGKDESLLQILQNHSVYVPASCGGKGSCGRCKIKILEGKVKSTSFFGISENEKSEGFVLACQSFPQSDIFIELPHQLITVSERIALANEKIIEKIFKTIELNPLVKRVNLKIQPPDIDSQADFERLKQAAGKDLSISRKLACQLSDFLRQNNWHVSLAITDDEIIDFVSDSKKIYGVAVDIGTTTVALALVDLEEGRIVDVATCYNSQINYGDDVITRIVYAEEKPEGLNILRKCIVDDINALLNTVSMRNKEGRIYYVTLSGNTTMCHLFWGINPKYIRQEPYIPTLNHYPVWRVSDARLSADSQIPVYTIPSVAGYVGGDIVAGVLASGLYENEELSLFIDIGTNGEIVVGNRDFLVTASTSAGPCFEGSGISCGMRATEGAVEVFRYQRENDSFEFKVIGNVPPRGICGSGMIDILSELFMSGVVDQKGKLIVDKSKHIKFKVQPPYGDSTARNPAGDSTALRAIQGSGFKEEDEEIRFVISSDCYITQSDIDNIIRAKAAIYAGISTLLEELGIQEKELKKVYIAGGFGEFLDVKKAVKIGMLPNLAEERFVFLGNTSLTGAILCLLSRQLRETAEEIAKKMTYIDLSRSKRFMDEYVSALFLPHTDWERFKELS</sequence>
<feature type="domain" description="2Fe-2S ferredoxin-type" evidence="1">
    <location>
        <begin position="1"/>
        <end position="89"/>
    </location>
</feature>
<comment type="caution">
    <text evidence="2">The sequence shown here is derived from an EMBL/GenBank/DDBJ whole genome shotgun (WGS) entry which is preliminary data.</text>
</comment>
<dbReference type="PANTHER" id="PTHR42895">
    <property type="entry name" value="IRON-SULFUR CLUSTER-BINDING PROTEIN-RELATED"/>
    <property type="match status" value="1"/>
</dbReference>
<dbReference type="InterPro" id="IPR041414">
    <property type="entry name" value="Raco-like_middle"/>
</dbReference>
<dbReference type="AlphaFoldDB" id="A0A0U9IAD9"/>
<organism evidence="2 3">
    <name type="scientific">Thermodesulfovibrio aggregans</name>
    <dbReference type="NCBI Taxonomy" id="86166"/>
    <lineage>
        <taxon>Bacteria</taxon>
        <taxon>Pseudomonadati</taxon>
        <taxon>Nitrospirota</taxon>
        <taxon>Thermodesulfovibrionia</taxon>
        <taxon>Thermodesulfovibrionales</taxon>
        <taxon>Thermodesulfovibrionaceae</taxon>
        <taxon>Thermodesulfovibrio</taxon>
    </lineage>
</organism>
<dbReference type="InterPro" id="IPR052911">
    <property type="entry name" value="Corrinoid_activation_enz"/>
</dbReference>
<dbReference type="InterPro" id="IPR040506">
    <property type="entry name" value="RACo_linker"/>
</dbReference>
<dbReference type="Pfam" id="PF17650">
    <property type="entry name" value="RACo_linker"/>
    <property type="match status" value="1"/>
</dbReference>
<keyword evidence="3" id="KW-1185">Reference proteome</keyword>
<dbReference type="RefSeq" id="WP_059176608.1">
    <property type="nucleotide sequence ID" value="NZ_BCNO01000002.1"/>
</dbReference>
<dbReference type="InterPro" id="IPR036010">
    <property type="entry name" value="2Fe-2S_ferredoxin-like_sf"/>
</dbReference>
<dbReference type="Gene3D" id="3.10.20.880">
    <property type="match status" value="1"/>
</dbReference>
<dbReference type="PROSITE" id="PS51085">
    <property type="entry name" value="2FE2S_FER_2"/>
    <property type="match status" value="1"/>
</dbReference>
<name>A0A0U9IAD9_9BACT</name>
<dbReference type="InterPro" id="IPR042259">
    <property type="entry name" value="Raco-like_middle_sf"/>
</dbReference>
<evidence type="ECO:0000313" key="2">
    <source>
        <dbReference type="EMBL" id="GAQ95158.1"/>
    </source>
</evidence>
<dbReference type="InterPro" id="IPR012675">
    <property type="entry name" value="Beta-grasp_dom_sf"/>
</dbReference>
<accession>A0A0U9IAD9</accession>
<dbReference type="Gene3D" id="3.10.20.30">
    <property type="match status" value="1"/>
</dbReference>
<dbReference type="Pfam" id="PF17651">
    <property type="entry name" value="Raco_middle"/>
    <property type="match status" value="1"/>
</dbReference>
<dbReference type="Pfam" id="PF14574">
    <property type="entry name" value="RACo_C_ter"/>
    <property type="match status" value="2"/>
</dbReference>
<gene>
    <name evidence="2" type="ORF">TAGGR_243</name>
</gene>
<dbReference type="STRING" id="86166.TAGGR_243"/>
<dbReference type="Pfam" id="PF00111">
    <property type="entry name" value="Fer2"/>
    <property type="match status" value="1"/>
</dbReference>
<dbReference type="InterPro" id="IPR001041">
    <property type="entry name" value="2Fe-2S_ferredoxin-type"/>
</dbReference>
<evidence type="ECO:0000259" key="1">
    <source>
        <dbReference type="PROSITE" id="PS51085"/>
    </source>
</evidence>
<dbReference type="Proteomes" id="UP000054976">
    <property type="component" value="Unassembled WGS sequence"/>
</dbReference>
<dbReference type="SUPFAM" id="SSF54292">
    <property type="entry name" value="2Fe-2S ferredoxin-like"/>
    <property type="match status" value="1"/>
</dbReference>
<dbReference type="InterPro" id="IPR027980">
    <property type="entry name" value="RACo_C"/>
</dbReference>
<dbReference type="SUPFAM" id="SSF53067">
    <property type="entry name" value="Actin-like ATPase domain"/>
    <property type="match status" value="1"/>
</dbReference>
<evidence type="ECO:0000313" key="3">
    <source>
        <dbReference type="Proteomes" id="UP000054976"/>
    </source>
</evidence>
<protein>
    <submittedName>
        <fullName evidence="2">Uncharacterized 2Fe-2 and 4Fe-4S clusters-containing protein</fullName>
    </submittedName>
</protein>